<evidence type="ECO:0000313" key="9">
    <source>
        <dbReference type="EMBL" id="KIU23407.1"/>
    </source>
</evidence>
<accession>A0A0D1LY35</accession>
<comment type="subcellular location">
    <subcellularLocation>
        <location evidence="1">Cell membrane</location>
        <topology evidence="1">Multi-pass membrane protein</topology>
    </subcellularLocation>
</comment>
<feature type="transmembrane region" description="Helical" evidence="6">
    <location>
        <begin position="79"/>
        <end position="96"/>
    </location>
</feature>
<feature type="domain" description="Major facilitator superfamily (MFS) profile" evidence="7">
    <location>
        <begin position="12"/>
        <end position="389"/>
    </location>
</feature>
<dbReference type="InterPro" id="IPR020846">
    <property type="entry name" value="MFS_dom"/>
</dbReference>
<dbReference type="GO" id="GO:0022857">
    <property type="term" value="F:transmembrane transporter activity"/>
    <property type="evidence" value="ECO:0007669"/>
    <property type="project" value="InterPro"/>
</dbReference>
<feature type="transmembrane region" description="Helical" evidence="6">
    <location>
        <begin position="44"/>
        <end position="67"/>
    </location>
</feature>
<protein>
    <submittedName>
        <fullName evidence="9">Major facilitator superfamily transporter</fullName>
    </submittedName>
</protein>
<dbReference type="GO" id="GO:0005886">
    <property type="term" value="C:plasma membrane"/>
    <property type="evidence" value="ECO:0007669"/>
    <property type="project" value="UniProtKB-SubCell"/>
</dbReference>
<dbReference type="InterPro" id="IPR036259">
    <property type="entry name" value="MFS_trans_sf"/>
</dbReference>
<feature type="transmembrane region" description="Helical" evidence="6">
    <location>
        <begin position="236"/>
        <end position="260"/>
    </location>
</feature>
<organism evidence="9 10">
    <name type="scientific">Weissella cibaria</name>
    <dbReference type="NCBI Taxonomy" id="137591"/>
    <lineage>
        <taxon>Bacteria</taxon>
        <taxon>Bacillati</taxon>
        <taxon>Bacillota</taxon>
        <taxon>Bacilli</taxon>
        <taxon>Lactobacillales</taxon>
        <taxon>Lactobacillaceae</taxon>
        <taxon>Weissella</taxon>
    </lineage>
</organism>
<dbReference type="Proteomes" id="UP000032289">
    <property type="component" value="Unassembled WGS sequence"/>
</dbReference>
<dbReference type="RefSeq" id="WP_010371257.1">
    <property type="nucleotide sequence ID" value="NZ_BJEF01000005.1"/>
</dbReference>
<dbReference type="PANTHER" id="PTHR23531:SF1">
    <property type="entry name" value="QUINOLENE RESISTANCE PROTEIN NORA"/>
    <property type="match status" value="1"/>
</dbReference>
<evidence type="ECO:0000256" key="1">
    <source>
        <dbReference type="ARBA" id="ARBA00004651"/>
    </source>
</evidence>
<evidence type="ECO:0000256" key="4">
    <source>
        <dbReference type="ARBA" id="ARBA00022989"/>
    </source>
</evidence>
<sequence>MSTQTERLFNRPFTQLFLIQLLSMVTFYSLFVAISPYAVATYHVSTATAGLVAGMTIIGTMIARIFSGLITQHLTAKQMTILSMAILLPSLLAYQLELGIGYLLFVRFWQGIAVGFTGTVTNTAVVRVIPEARRSEGIAYFSLATILGTAFGPFLALLITQYVSYHILFWLEAVIALIALFFSFMLDGDKIAIDRGHVDAKTSIFSQLLEPRVFPIALTMAFVALGYAALQGDLAFFASSLHLVTFASYFFLVYAFVILLSRPFMGRLMDQHNENFVIYPTLLATALGLFAIARMHSGWGMLLGAVLVGLGFGNFQSAIQATVTKVVASDRLAQATSTYFIFFDMALGFGPYLLGLVVPTLGYRGLFTMVALFAIIGLPLYYLVHGRHIQK</sequence>
<evidence type="ECO:0000313" key="8">
    <source>
        <dbReference type="EMBL" id="AWF94827.1"/>
    </source>
</evidence>
<dbReference type="PANTHER" id="PTHR23531">
    <property type="entry name" value="QUINOLENE RESISTANCE PROTEIN NORA"/>
    <property type="match status" value="1"/>
</dbReference>
<evidence type="ECO:0000313" key="11">
    <source>
        <dbReference type="Proteomes" id="UP000244870"/>
    </source>
</evidence>
<evidence type="ECO:0000256" key="3">
    <source>
        <dbReference type="ARBA" id="ARBA00022692"/>
    </source>
</evidence>
<dbReference type="PATRIC" id="fig|137591.24.peg.1387"/>
<dbReference type="InterPro" id="IPR011701">
    <property type="entry name" value="MFS"/>
</dbReference>
<feature type="transmembrane region" description="Helical" evidence="6">
    <location>
        <begin position="108"/>
        <end position="126"/>
    </location>
</feature>
<feature type="transmembrane region" description="Helical" evidence="6">
    <location>
        <begin position="299"/>
        <end position="319"/>
    </location>
</feature>
<dbReference type="CDD" id="cd17489">
    <property type="entry name" value="MFS_YfcJ_like"/>
    <property type="match status" value="1"/>
</dbReference>
<dbReference type="GeneID" id="66963059"/>
<dbReference type="Gene3D" id="1.20.1250.20">
    <property type="entry name" value="MFS general substrate transporter like domains"/>
    <property type="match status" value="1"/>
</dbReference>
<feature type="transmembrane region" description="Helical" evidence="6">
    <location>
        <begin position="276"/>
        <end position="293"/>
    </location>
</feature>
<dbReference type="Proteomes" id="UP000244870">
    <property type="component" value="Chromosome"/>
</dbReference>
<dbReference type="SUPFAM" id="SSF103473">
    <property type="entry name" value="MFS general substrate transporter"/>
    <property type="match status" value="1"/>
</dbReference>
<keyword evidence="2" id="KW-0813">Transport</keyword>
<evidence type="ECO:0000256" key="2">
    <source>
        <dbReference type="ARBA" id="ARBA00022448"/>
    </source>
</evidence>
<evidence type="ECO:0000259" key="7">
    <source>
        <dbReference type="PROSITE" id="PS50850"/>
    </source>
</evidence>
<reference evidence="8 11" key="2">
    <citation type="submission" date="2017-04" db="EMBL/GenBank/DDBJ databases">
        <title>Weissella cibaria strain m2 complete genome.</title>
        <authorList>
            <person name="Pan Q."/>
            <person name="Tan M."/>
            <person name="Yao F."/>
            <person name="Su S."/>
        </authorList>
    </citation>
    <scope>NUCLEOTIDE SEQUENCE [LARGE SCALE GENOMIC DNA]</scope>
    <source>
        <strain evidence="8 11">M2</strain>
    </source>
</reference>
<dbReference type="EMBL" id="JWHT01000034">
    <property type="protein sequence ID" value="KIU23407.1"/>
    <property type="molecule type" value="Genomic_DNA"/>
</dbReference>
<feature type="transmembrane region" description="Helical" evidence="6">
    <location>
        <begin position="213"/>
        <end position="230"/>
    </location>
</feature>
<feature type="transmembrane region" description="Helical" evidence="6">
    <location>
        <begin position="365"/>
        <end position="384"/>
    </location>
</feature>
<keyword evidence="3 6" id="KW-0812">Transmembrane</keyword>
<keyword evidence="4 6" id="KW-1133">Transmembrane helix</keyword>
<gene>
    <name evidence="9" type="ORF">ab3b_01417</name>
    <name evidence="8" type="ORF">B6254_0394</name>
</gene>
<dbReference type="AlphaFoldDB" id="A0A0D1LY35"/>
<keyword evidence="5 6" id="KW-0472">Membrane</keyword>
<dbReference type="PROSITE" id="PS50850">
    <property type="entry name" value="MFS"/>
    <property type="match status" value="1"/>
</dbReference>
<dbReference type="Pfam" id="PF07690">
    <property type="entry name" value="MFS_1"/>
    <property type="match status" value="1"/>
</dbReference>
<feature type="transmembrane region" description="Helical" evidence="6">
    <location>
        <begin position="16"/>
        <end position="38"/>
    </location>
</feature>
<name>A0A0D1LY35_9LACO</name>
<feature type="transmembrane region" description="Helical" evidence="6">
    <location>
        <begin position="138"/>
        <end position="159"/>
    </location>
</feature>
<evidence type="ECO:0000256" key="5">
    <source>
        <dbReference type="ARBA" id="ARBA00023136"/>
    </source>
</evidence>
<proteinExistence type="predicted"/>
<evidence type="ECO:0000256" key="6">
    <source>
        <dbReference type="SAM" id="Phobius"/>
    </source>
</evidence>
<evidence type="ECO:0000313" key="10">
    <source>
        <dbReference type="Proteomes" id="UP000032289"/>
    </source>
</evidence>
<feature type="transmembrane region" description="Helical" evidence="6">
    <location>
        <begin position="165"/>
        <end position="186"/>
    </location>
</feature>
<feature type="transmembrane region" description="Helical" evidence="6">
    <location>
        <begin position="339"/>
        <end position="359"/>
    </location>
</feature>
<reference evidence="9 10" key="1">
    <citation type="journal article" date="2015" name="Microbiology (Mosc.)">
        <title>Genomics of the Weissella cibaria species with an examination of its metabolic traits.</title>
        <authorList>
            <person name="Lynch K.M."/>
            <person name="Lucid A."/>
            <person name="Arendt E.K."/>
            <person name="Sleator R.D."/>
            <person name="Lucey B."/>
            <person name="Coffey A."/>
        </authorList>
    </citation>
    <scope>NUCLEOTIDE SEQUENCE [LARGE SCALE GENOMIC DNA]</scope>
    <source>
        <strain evidence="9 10">AB3b</strain>
    </source>
</reference>
<dbReference type="InterPro" id="IPR052714">
    <property type="entry name" value="MFS_Exporter"/>
</dbReference>
<dbReference type="EMBL" id="CP020928">
    <property type="protein sequence ID" value="AWF94827.1"/>
    <property type="molecule type" value="Genomic_DNA"/>
</dbReference>